<protein>
    <submittedName>
        <fullName evidence="1">29538_t:CDS:1</fullName>
    </submittedName>
</protein>
<evidence type="ECO:0000313" key="2">
    <source>
        <dbReference type="Proteomes" id="UP000789901"/>
    </source>
</evidence>
<gene>
    <name evidence="1" type="ORF">GMARGA_LOCUS15373</name>
</gene>
<accession>A0ABN7V8P0</accession>
<name>A0ABN7V8P0_GIGMA</name>
<evidence type="ECO:0000313" key="1">
    <source>
        <dbReference type="EMBL" id="CAG8740934.1"/>
    </source>
</evidence>
<proteinExistence type="predicted"/>
<organism evidence="1 2">
    <name type="scientific">Gigaspora margarita</name>
    <dbReference type="NCBI Taxonomy" id="4874"/>
    <lineage>
        <taxon>Eukaryota</taxon>
        <taxon>Fungi</taxon>
        <taxon>Fungi incertae sedis</taxon>
        <taxon>Mucoromycota</taxon>
        <taxon>Glomeromycotina</taxon>
        <taxon>Glomeromycetes</taxon>
        <taxon>Diversisporales</taxon>
        <taxon>Gigasporaceae</taxon>
        <taxon>Gigaspora</taxon>
    </lineage>
</organism>
<keyword evidence="2" id="KW-1185">Reference proteome</keyword>
<dbReference type="Proteomes" id="UP000789901">
    <property type="component" value="Unassembled WGS sequence"/>
</dbReference>
<sequence length="100" mass="11798">MVNTTHVSNKSLLQELKEFTDKEDWIDELENNNEKMTCFNPWSDDNSASYLANSCEKDKILFNVNKELEKEQFRQAESLLNKNTYIFIQKISKEGQMVEL</sequence>
<dbReference type="EMBL" id="CAJVQB010010550">
    <property type="protein sequence ID" value="CAG8740934.1"/>
    <property type="molecule type" value="Genomic_DNA"/>
</dbReference>
<comment type="caution">
    <text evidence="1">The sequence shown here is derived from an EMBL/GenBank/DDBJ whole genome shotgun (WGS) entry which is preliminary data.</text>
</comment>
<reference evidence="1 2" key="1">
    <citation type="submission" date="2021-06" db="EMBL/GenBank/DDBJ databases">
        <authorList>
            <person name="Kallberg Y."/>
            <person name="Tangrot J."/>
            <person name="Rosling A."/>
        </authorList>
    </citation>
    <scope>NUCLEOTIDE SEQUENCE [LARGE SCALE GENOMIC DNA]</scope>
    <source>
        <strain evidence="1 2">120-4 pot B 10/14</strain>
    </source>
</reference>